<comment type="caution">
    <text evidence="1">The sequence shown here is derived from an EMBL/GenBank/DDBJ whole genome shotgun (WGS) entry which is preliminary data.</text>
</comment>
<gene>
    <name evidence="1" type="ORF">AKO1_001373</name>
</gene>
<reference evidence="1 2" key="1">
    <citation type="submission" date="2024-03" db="EMBL/GenBank/DDBJ databases">
        <title>The Acrasis kona genome and developmental transcriptomes reveal deep origins of eukaryotic multicellular pathways.</title>
        <authorList>
            <person name="Sheikh S."/>
            <person name="Fu C.-J."/>
            <person name="Brown M.W."/>
            <person name="Baldauf S.L."/>
        </authorList>
    </citation>
    <scope>NUCLEOTIDE SEQUENCE [LARGE SCALE GENOMIC DNA]</scope>
    <source>
        <strain evidence="1 2">ATCC MYA-3509</strain>
    </source>
</reference>
<accession>A0AAW2ZT02</accession>
<dbReference type="AlphaFoldDB" id="A0AAW2ZT02"/>
<keyword evidence="2" id="KW-1185">Reference proteome</keyword>
<sequence>MNSRVHSEMLATPFTLMFGRGPFNHACPDKDDEKLLQEDRDKMDKFWRVHKDSVSNMIYKMRVTNFEKDTYHKKTSIYKPGDIVMLRNPTKKK</sequence>
<protein>
    <submittedName>
        <fullName evidence="1">Uncharacterized protein</fullName>
    </submittedName>
</protein>
<feature type="non-terminal residue" evidence="1">
    <location>
        <position position="93"/>
    </location>
</feature>
<proteinExistence type="predicted"/>
<dbReference type="Proteomes" id="UP001431209">
    <property type="component" value="Unassembled WGS sequence"/>
</dbReference>
<evidence type="ECO:0000313" key="1">
    <source>
        <dbReference type="EMBL" id="KAL0492083.1"/>
    </source>
</evidence>
<organism evidence="1 2">
    <name type="scientific">Acrasis kona</name>
    <dbReference type="NCBI Taxonomy" id="1008807"/>
    <lineage>
        <taxon>Eukaryota</taxon>
        <taxon>Discoba</taxon>
        <taxon>Heterolobosea</taxon>
        <taxon>Tetramitia</taxon>
        <taxon>Eutetramitia</taxon>
        <taxon>Acrasidae</taxon>
        <taxon>Acrasis</taxon>
    </lineage>
</organism>
<evidence type="ECO:0000313" key="2">
    <source>
        <dbReference type="Proteomes" id="UP001431209"/>
    </source>
</evidence>
<name>A0AAW2ZT02_9EUKA</name>
<dbReference type="EMBL" id="JAOPGA020001962">
    <property type="protein sequence ID" value="KAL0492083.1"/>
    <property type="molecule type" value="Genomic_DNA"/>
</dbReference>